<dbReference type="PROSITE" id="PS51669">
    <property type="entry name" value="4FE4S_MOW_BIS_MGD"/>
    <property type="match status" value="1"/>
</dbReference>
<name>A0A516SHM5_9NEIS</name>
<comment type="cofactor">
    <cofactor evidence="12">
        <name>[2Fe-2S] cluster</name>
        <dbReference type="ChEBI" id="CHEBI:190135"/>
    </cofactor>
    <text evidence="12">Binds 1 [2Fe-2S] cluster per subunit.</text>
</comment>
<organism evidence="16 17">
    <name type="scientific">Chitinimonas arctica</name>
    <dbReference type="NCBI Taxonomy" id="2594795"/>
    <lineage>
        <taxon>Bacteria</taxon>
        <taxon>Pseudomonadati</taxon>
        <taxon>Pseudomonadota</taxon>
        <taxon>Betaproteobacteria</taxon>
        <taxon>Neisseriales</taxon>
        <taxon>Chitinibacteraceae</taxon>
        <taxon>Chitinimonas</taxon>
    </lineage>
</organism>
<dbReference type="RefSeq" id="WP_144279047.1">
    <property type="nucleotide sequence ID" value="NZ_CP041730.1"/>
</dbReference>
<dbReference type="Gene3D" id="3.40.228.10">
    <property type="entry name" value="Dimethylsulfoxide Reductase, domain 2"/>
    <property type="match status" value="1"/>
</dbReference>
<evidence type="ECO:0000259" key="15">
    <source>
        <dbReference type="PROSITE" id="PS51839"/>
    </source>
</evidence>
<dbReference type="Proteomes" id="UP000317550">
    <property type="component" value="Chromosome"/>
</dbReference>
<dbReference type="Gene3D" id="3.30.70.20">
    <property type="match status" value="1"/>
</dbReference>
<dbReference type="PROSITE" id="PS51839">
    <property type="entry name" value="4FE4S_HC3"/>
    <property type="match status" value="1"/>
</dbReference>
<dbReference type="InterPro" id="IPR054351">
    <property type="entry name" value="NADH_UbQ_OxRdtase_ferredoxin"/>
</dbReference>
<dbReference type="GO" id="GO:0016020">
    <property type="term" value="C:membrane"/>
    <property type="evidence" value="ECO:0007669"/>
    <property type="project" value="InterPro"/>
</dbReference>
<evidence type="ECO:0000313" key="17">
    <source>
        <dbReference type="Proteomes" id="UP000317550"/>
    </source>
</evidence>
<dbReference type="Gene3D" id="3.40.50.740">
    <property type="match status" value="2"/>
</dbReference>
<feature type="domain" description="4Fe-4S Mo/W bis-MGD-type" evidence="14">
    <location>
        <begin position="215"/>
        <end position="271"/>
    </location>
</feature>
<evidence type="ECO:0000256" key="3">
    <source>
        <dbReference type="ARBA" id="ARBA00022485"/>
    </source>
</evidence>
<evidence type="ECO:0000256" key="10">
    <source>
        <dbReference type="ARBA" id="ARBA00023027"/>
    </source>
</evidence>
<dbReference type="GO" id="GO:0051539">
    <property type="term" value="F:4 iron, 4 sulfur cluster binding"/>
    <property type="evidence" value="ECO:0007669"/>
    <property type="project" value="UniProtKB-KW"/>
</dbReference>
<keyword evidence="6 12" id="KW-0479">Metal-binding</keyword>
<evidence type="ECO:0000256" key="9">
    <source>
        <dbReference type="ARBA" id="ARBA00023014"/>
    </source>
</evidence>
<evidence type="ECO:0000313" key="16">
    <source>
        <dbReference type="EMBL" id="QDQ27654.1"/>
    </source>
</evidence>
<comment type="catalytic activity">
    <reaction evidence="11 12">
        <text>a quinone + NADH + 5 H(+)(in) = a quinol + NAD(+) + 4 H(+)(out)</text>
        <dbReference type="Rhea" id="RHEA:57888"/>
        <dbReference type="ChEBI" id="CHEBI:15378"/>
        <dbReference type="ChEBI" id="CHEBI:24646"/>
        <dbReference type="ChEBI" id="CHEBI:57540"/>
        <dbReference type="ChEBI" id="CHEBI:57945"/>
        <dbReference type="ChEBI" id="CHEBI:132124"/>
    </reaction>
</comment>
<dbReference type="EMBL" id="CP041730">
    <property type="protein sequence ID" value="QDQ27654.1"/>
    <property type="molecule type" value="Genomic_DNA"/>
</dbReference>
<dbReference type="InterPro" id="IPR000283">
    <property type="entry name" value="NADH_UbQ_OxRdtase_75kDa_su_CS"/>
</dbReference>
<dbReference type="PROSITE" id="PS00642">
    <property type="entry name" value="COMPLEX1_75K_2"/>
    <property type="match status" value="1"/>
</dbReference>
<evidence type="ECO:0000256" key="12">
    <source>
        <dbReference type="RuleBase" id="RU003525"/>
    </source>
</evidence>
<keyword evidence="5 12" id="KW-0874">Quinone</keyword>
<dbReference type="InterPro" id="IPR006657">
    <property type="entry name" value="MoPterin_dinucl-bd_dom"/>
</dbReference>
<dbReference type="Pfam" id="PF00384">
    <property type="entry name" value="Molybdopterin"/>
    <property type="match status" value="1"/>
</dbReference>
<dbReference type="KEGG" id="cari:FNU76_15560"/>
<dbReference type="SUPFAM" id="SSF54292">
    <property type="entry name" value="2Fe-2S ferredoxin-like"/>
    <property type="match status" value="1"/>
</dbReference>
<evidence type="ECO:0000256" key="6">
    <source>
        <dbReference type="ARBA" id="ARBA00022723"/>
    </source>
</evidence>
<comment type="similarity">
    <text evidence="2 12">Belongs to the complex I 75 kDa subunit family.</text>
</comment>
<keyword evidence="7 12" id="KW-1278">Translocase</keyword>
<evidence type="ECO:0000259" key="14">
    <source>
        <dbReference type="PROSITE" id="PS51669"/>
    </source>
</evidence>
<dbReference type="InterPro" id="IPR006656">
    <property type="entry name" value="Mopterin_OxRdtase"/>
</dbReference>
<evidence type="ECO:0000256" key="4">
    <source>
        <dbReference type="ARBA" id="ARBA00022714"/>
    </source>
</evidence>
<keyword evidence="16" id="KW-0560">Oxidoreductase</keyword>
<dbReference type="FunFam" id="3.30.200.210:FF:000002">
    <property type="entry name" value="NADH-ubiquinone oxidoreductase 75 kDa subunit"/>
    <property type="match status" value="1"/>
</dbReference>
<dbReference type="GO" id="GO:0048038">
    <property type="term" value="F:quinone binding"/>
    <property type="evidence" value="ECO:0007669"/>
    <property type="project" value="UniProtKB-UniRule"/>
</dbReference>
<dbReference type="Pfam" id="PF10588">
    <property type="entry name" value="NADH-G_4Fe-4S_3"/>
    <property type="match status" value="1"/>
</dbReference>
<keyword evidence="17" id="KW-1185">Reference proteome</keyword>
<dbReference type="PROSITE" id="PS00643">
    <property type="entry name" value="COMPLEX1_75K_3"/>
    <property type="match status" value="1"/>
</dbReference>
<dbReference type="Pfam" id="PF22117">
    <property type="entry name" value="Fer4_Nqo3"/>
    <property type="match status" value="1"/>
</dbReference>
<dbReference type="OrthoDB" id="9810782at2"/>
<dbReference type="PROSITE" id="PS51085">
    <property type="entry name" value="2FE2S_FER_2"/>
    <property type="match status" value="1"/>
</dbReference>
<dbReference type="InterPro" id="IPR050123">
    <property type="entry name" value="Prok_molybdopt-oxidoreductase"/>
</dbReference>
<evidence type="ECO:0000256" key="5">
    <source>
        <dbReference type="ARBA" id="ARBA00022719"/>
    </source>
</evidence>
<dbReference type="GO" id="GO:0051537">
    <property type="term" value="F:2 iron, 2 sulfur cluster binding"/>
    <property type="evidence" value="ECO:0007669"/>
    <property type="project" value="UniProtKB-UniRule"/>
</dbReference>
<dbReference type="CDD" id="cd00207">
    <property type="entry name" value="fer2"/>
    <property type="match status" value="1"/>
</dbReference>
<dbReference type="Pfam" id="PF22151">
    <property type="entry name" value="Fer4_NDSU1"/>
    <property type="match status" value="1"/>
</dbReference>
<keyword evidence="9 12" id="KW-0411">Iron-sulfur</keyword>
<dbReference type="GO" id="GO:0008137">
    <property type="term" value="F:NADH dehydrogenase (ubiquinone) activity"/>
    <property type="evidence" value="ECO:0007669"/>
    <property type="project" value="UniProtKB-UniRule"/>
</dbReference>
<evidence type="ECO:0000256" key="1">
    <source>
        <dbReference type="ARBA" id="ARBA00001966"/>
    </source>
</evidence>
<dbReference type="Pfam" id="PF01568">
    <property type="entry name" value="Molydop_binding"/>
    <property type="match status" value="1"/>
</dbReference>
<keyword evidence="3 12" id="KW-0004">4Fe-4S</keyword>
<dbReference type="NCBIfam" id="TIGR01973">
    <property type="entry name" value="NuoG"/>
    <property type="match status" value="1"/>
</dbReference>
<dbReference type="EC" id="7.1.1.-" evidence="12"/>
<dbReference type="AlphaFoldDB" id="A0A516SHM5"/>
<protein>
    <recommendedName>
        <fullName evidence="12">NADH-quinone oxidoreductase</fullName>
        <ecNumber evidence="12">7.1.1.-</ecNumber>
    </recommendedName>
</protein>
<dbReference type="InterPro" id="IPR001041">
    <property type="entry name" value="2Fe-2S_ferredoxin-type"/>
</dbReference>
<dbReference type="GO" id="GO:0016651">
    <property type="term" value="F:oxidoreductase activity, acting on NAD(P)H"/>
    <property type="evidence" value="ECO:0007669"/>
    <property type="project" value="InterPro"/>
</dbReference>
<accession>A0A516SHM5</accession>
<dbReference type="FunFam" id="3.30.70.20:FF:000002">
    <property type="entry name" value="NADH-ubiquinone oxidoreductase 75 kDa subunit"/>
    <property type="match status" value="1"/>
</dbReference>
<feature type="domain" description="4Fe-4S His(Cys)3-ligated-type" evidence="15">
    <location>
        <begin position="78"/>
        <end position="117"/>
    </location>
</feature>
<dbReference type="InterPro" id="IPR036010">
    <property type="entry name" value="2Fe-2S_ferredoxin-like_sf"/>
</dbReference>
<dbReference type="FunFam" id="3.10.20.740:FF:000001">
    <property type="entry name" value="NADH-quinone oxidoreductase subunit G"/>
    <property type="match status" value="1"/>
</dbReference>
<sequence>MLEIEIDGTKLTVPNGTTVIEAARSIGTHIPHFCYHKKLSIAANCRMCLVQVEKAPKPLPACATPVNDGMKVFTHSDMAVKAQQGVMEFLLINHPLDCPICDQGGECQLQDLAVGYGASSSRYEEEKRVVSNKDLGPLISTDMTRCIHCTRCVRFTEEVAGLQEMGMAGRGEHSEIMSFIGMTVDSEISGNVIDLCPVGALTSKPFRYTARTWELSRRKSVSPHDGLGSNLIVQVKSDRVMRVLPLENENINECWIADRDRFAYEALNSDSRLTKPMLKQGGKWIETDWQSALEYVGNGLKSIIGEYGTDAVAALATPHSTVEELFLLNKLSTALGLGQAGVGPRQGDIRLAAAQQGAAWLGQSIADLLQAKAVLVVGATLRKEQPLLAQRLRQAAKRGMKLSLINSMDDALLCAVSAKQIVRPDQLAESLATVLKAALEAKGEAVPVELAALEVGESARAMAQQLSDAAAAEGGRAAILFGNLAAHHPRAAELAGLAAQLAAATGATFGWMAEAANSVGAQALGLTALADAYAKPRKAFLLFNTEVELDSHDSQAALAAVQQAEMVVALSAFKHGALDYADVLLPITPFSETAGSFVNMEGKLQTFNGVVKPQGDSRPGWKVLRVLGNLLGLEGFGFDSAEAVRKAALPQGDETIAAKLNNAVNAVAFVAQPAGQGLVRLGEVPIYQADALVRRAPSLQKTRDAAAPVVGLSAATAAQLGIAAGDSVRVKQGEGEAVFLAALDQGLADGVVRIAAAHPATVALGAMFAPIQLTRA</sequence>
<evidence type="ECO:0000256" key="8">
    <source>
        <dbReference type="ARBA" id="ARBA00023004"/>
    </source>
</evidence>
<dbReference type="InterPro" id="IPR019574">
    <property type="entry name" value="NADH_UbQ_OxRdtase_Gsu_4Fe4S-bd"/>
</dbReference>
<feature type="domain" description="2Fe-2S ferredoxin-type" evidence="13">
    <location>
        <begin position="1"/>
        <end position="78"/>
    </location>
</feature>
<dbReference type="GO" id="GO:0046872">
    <property type="term" value="F:metal ion binding"/>
    <property type="evidence" value="ECO:0007669"/>
    <property type="project" value="UniProtKB-UniRule"/>
</dbReference>
<evidence type="ECO:0000256" key="7">
    <source>
        <dbReference type="ARBA" id="ARBA00022967"/>
    </source>
</evidence>
<dbReference type="Gene3D" id="2.40.40.20">
    <property type="match status" value="1"/>
</dbReference>
<dbReference type="PANTHER" id="PTHR43105">
    <property type="entry name" value="RESPIRATORY NITRATE REDUCTASE"/>
    <property type="match status" value="1"/>
</dbReference>
<dbReference type="SUPFAM" id="SSF50692">
    <property type="entry name" value="ADC-like"/>
    <property type="match status" value="1"/>
</dbReference>
<dbReference type="InterPro" id="IPR010228">
    <property type="entry name" value="NADH_UbQ_OxRdtase_Gsu"/>
</dbReference>
<dbReference type="Gene3D" id="3.10.20.740">
    <property type="match status" value="1"/>
</dbReference>
<evidence type="ECO:0000256" key="11">
    <source>
        <dbReference type="ARBA" id="ARBA00047712"/>
    </source>
</evidence>
<dbReference type="InterPro" id="IPR009010">
    <property type="entry name" value="Asp_de-COase-like_dom_sf"/>
</dbReference>
<dbReference type="GO" id="GO:0042773">
    <property type="term" value="P:ATP synthesis coupled electron transport"/>
    <property type="evidence" value="ECO:0007669"/>
    <property type="project" value="InterPro"/>
</dbReference>
<dbReference type="SUPFAM" id="SSF54862">
    <property type="entry name" value="4Fe-4S ferredoxins"/>
    <property type="match status" value="1"/>
</dbReference>
<dbReference type="GO" id="GO:1990204">
    <property type="term" value="C:oxidoreductase complex"/>
    <property type="evidence" value="ECO:0007669"/>
    <property type="project" value="UniProtKB-ARBA"/>
</dbReference>
<dbReference type="PANTHER" id="PTHR43105:SF13">
    <property type="entry name" value="NADH-UBIQUINONE OXIDOREDUCTASE 75 KDA SUBUNIT, MITOCHONDRIAL"/>
    <property type="match status" value="1"/>
</dbReference>
<evidence type="ECO:0000259" key="13">
    <source>
        <dbReference type="PROSITE" id="PS51085"/>
    </source>
</evidence>
<keyword evidence="10 12" id="KW-0520">NAD</keyword>
<comment type="cofactor">
    <cofactor evidence="1 12">
        <name>[4Fe-4S] cluster</name>
        <dbReference type="ChEBI" id="CHEBI:49883"/>
    </cofactor>
</comment>
<keyword evidence="8 12" id="KW-0408">Iron</keyword>
<dbReference type="PROSITE" id="PS00641">
    <property type="entry name" value="COMPLEX1_75K_1"/>
    <property type="match status" value="1"/>
</dbReference>
<gene>
    <name evidence="16" type="ORF">FNU76_15560</name>
</gene>
<dbReference type="GO" id="GO:0043546">
    <property type="term" value="F:molybdopterin cofactor binding"/>
    <property type="evidence" value="ECO:0007669"/>
    <property type="project" value="InterPro"/>
</dbReference>
<dbReference type="SUPFAM" id="SSF53706">
    <property type="entry name" value="Formate dehydrogenase/DMSO reductase, domains 1-3"/>
    <property type="match status" value="1"/>
</dbReference>
<dbReference type="Pfam" id="PF13510">
    <property type="entry name" value="Fer2_4"/>
    <property type="match status" value="1"/>
</dbReference>
<keyword evidence="4 12" id="KW-0001">2Fe-2S</keyword>
<reference evidence="17" key="1">
    <citation type="submission" date="2019-07" db="EMBL/GenBank/DDBJ databases">
        <title>Chitinimonas sp. nov., isolated from Ny-Alesund, arctica soil.</title>
        <authorList>
            <person name="Xu Q."/>
            <person name="Peng F."/>
        </authorList>
    </citation>
    <scope>NUCLEOTIDE SEQUENCE [LARGE SCALE GENOMIC DNA]</scope>
    <source>
        <strain evidence="17">R3-44</strain>
    </source>
</reference>
<proteinExistence type="inferred from homology"/>
<dbReference type="SMART" id="SM00929">
    <property type="entry name" value="NADH-G_4Fe-4S_3"/>
    <property type="match status" value="1"/>
</dbReference>
<dbReference type="InterPro" id="IPR006963">
    <property type="entry name" value="Mopterin_OxRdtase_4Fe-4S_dom"/>
</dbReference>
<comment type="function">
    <text evidence="12">NDH-1 shuttles electrons from NADH, via FMN and iron-sulfur (Fe-S) centers, to quinones in the respiratory chain. Couples the redox reaction to proton translocation (for every two electrons transferred, four hydrogen ions are translocated across the cytoplasmic membrane), and thus conserves the redox energy in a proton gradient.</text>
</comment>
<evidence type="ECO:0000256" key="2">
    <source>
        <dbReference type="ARBA" id="ARBA00005404"/>
    </source>
</evidence>